<gene>
    <name evidence="1" type="ORF">NCGR_LOCUS43055</name>
</gene>
<keyword evidence="2" id="KW-1185">Reference proteome</keyword>
<proteinExistence type="predicted"/>
<dbReference type="EMBL" id="CAJGYO010000011">
    <property type="protein sequence ID" value="CAD6259618.1"/>
    <property type="molecule type" value="Genomic_DNA"/>
</dbReference>
<dbReference type="AlphaFoldDB" id="A0A811QKB5"/>
<evidence type="ECO:0000313" key="1">
    <source>
        <dbReference type="EMBL" id="CAD6259618.1"/>
    </source>
</evidence>
<dbReference type="PANTHER" id="PTHR36478:SF10">
    <property type="entry name" value="ELYS-LIKE DOMAIN-CONTAINING PROTEIN"/>
    <property type="match status" value="1"/>
</dbReference>
<comment type="caution">
    <text evidence="1">The sequence shown here is derived from an EMBL/GenBank/DDBJ whole genome shotgun (WGS) entry which is preliminary data.</text>
</comment>
<reference evidence="1" key="1">
    <citation type="submission" date="2020-10" db="EMBL/GenBank/DDBJ databases">
        <authorList>
            <person name="Han B."/>
            <person name="Lu T."/>
            <person name="Zhao Q."/>
            <person name="Huang X."/>
            <person name="Zhao Y."/>
        </authorList>
    </citation>
    <scope>NUCLEOTIDE SEQUENCE</scope>
</reference>
<accession>A0A811QKB5</accession>
<dbReference type="Proteomes" id="UP000604825">
    <property type="component" value="Unassembled WGS sequence"/>
</dbReference>
<sequence length="458" mass="51573">MTRYGSASASGERKRRLIRSLDYQCVSRFRLRRLLIFLWRYSYDEAFEALSKETTVYFRVDHLQHMVRRGLWSDAIRYLLRFVPAVDLSDGGNFLAIFINLLRSIARYKPTDPSTFPLYNPYARHELDCQGRVRPGSVEVADIILSVCSKEAWGSINWALVRLKAAEIIGNLFTQLPEFDEMRRLPPCPAIAKPANVLPVRASSRGHSRFHKKLGRIPADVLARYFVPKETSQPGLPLEPFTMIRMAELIDECLQAGKCLVINDRHPVESSSTEGAKDPMVTEAAVPRNNLIRPRATEHQEVDTRKIQIIGEHVQRRKRKPNTPISTATLRRSPRLAEALDGHKPEAISASKKPISKNKSRARKITLQTDLLGKILSPSPSQAIEFPDLSAIAKFKTPDAKFPKIPITEIQRIATEKCCIAPSEVTAELLLASRPDEASSSSSSSMELQLVSNDSLHF</sequence>
<name>A0A811QKB5_9POAL</name>
<dbReference type="PANTHER" id="PTHR36478">
    <property type="entry name" value="OS04G0614237 PROTEIN-RELATED"/>
    <property type="match status" value="1"/>
</dbReference>
<evidence type="ECO:0000313" key="2">
    <source>
        <dbReference type="Proteomes" id="UP000604825"/>
    </source>
</evidence>
<protein>
    <submittedName>
        <fullName evidence="1">Uncharacterized protein</fullName>
    </submittedName>
</protein>
<organism evidence="1 2">
    <name type="scientific">Miscanthus lutarioriparius</name>
    <dbReference type="NCBI Taxonomy" id="422564"/>
    <lineage>
        <taxon>Eukaryota</taxon>
        <taxon>Viridiplantae</taxon>
        <taxon>Streptophyta</taxon>
        <taxon>Embryophyta</taxon>
        <taxon>Tracheophyta</taxon>
        <taxon>Spermatophyta</taxon>
        <taxon>Magnoliopsida</taxon>
        <taxon>Liliopsida</taxon>
        <taxon>Poales</taxon>
        <taxon>Poaceae</taxon>
        <taxon>PACMAD clade</taxon>
        <taxon>Panicoideae</taxon>
        <taxon>Andropogonodae</taxon>
        <taxon>Andropogoneae</taxon>
        <taxon>Saccharinae</taxon>
        <taxon>Miscanthus</taxon>
    </lineage>
</organism>
<dbReference type="OrthoDB" id="694960at2759"/>